<dbReference type="KEGG" id="mcad:Pan265_07800"/>
<evidence type="ECO:0000313" key="2">
    <source>
        <dbReference type="EMBL" id="QDU70936.1"/>
    </source>
</evidence>
<dbReference type="AlphaFoldDB" id="A0A518BVD5"/>
<accession>A0A518BVD5</accession>
<evidence type="ECO:0000313" key="3">
    <source>
        <dbReference type="Proteomes" id="UP000320386"/>
    </source>
</evidence>
<organism evidence="2 3">
    <name type="scientific">Mucisphaera calidilacus</name>
    <dbReference type="NCBI Taxonomy" id="2527982"/>
    <lineage>
        <taxon>Bacteria</taxon>
        <taxon>Pseudomonadati</taxon>
        <taxon>Planctomycetota</taxon>
        <taxon>Phycisphaerae</taxon>
        <taxon>Phycisphaerales</taxon>
        <taxon>Phycisphaeraceae</taxon>
        <taxon>Mucisphaera</taxon>
    </lineage>
</organism>
<evidence type="ECO:0000256" key="1">
    <source>
        <dbReference type="SAM" id="Coils"/>
    </source>
</evidence>
<dbReference type="OrthoDB" id="276442at2"/>
<feature type="coiled-coil region" evidence="1">
    <location>
        <begin position="245"/>
        <end position="287"/>
    </location>
</feature>
<keyword evidence="3" id="KW-1185">Reference proteome</keyword>
<dbReference type="EMBL" id="CP036280">
    <property type="protein sequence ID" value="QDU70936.1"/>
    <property type="molecule type" value="Genomic_DNA"/>
</dbReference>
<gene>
    <name evidence="2" type="ORF">Pan265_07800</name>
</gene>
<dbReference type="RefSeq" id="WP_145445074.1">
    <property type="nucleotide sequence ID" value="NZ_CP036280.1"/>
</dbReference>
<reference evidence="2 3" key="1">
    <citation type="submission" date="2019-02" db="EMBL/GenBank/DDBJ databases">
        <title>Deep-cultivation of Planctomycetes and their phenomic and genomic characterization uncovers novel biology.</title>
        <authorList>
            <person name="Wiegand S."/>
            <person name="Jogler M."/>
            <person name="Boedeker C."/>
            <person name="Pinto D."/>
            <person name="Vollmers J."/>
            <person name="Rivas-Marin E."/>
            <person name="Kohn T."/>
            <person name="Peeters S.H."/>
            <person name="Heuer A."/>
            <person name="Rast P."/>
            <person name="Oberbeckmann S."/>
            <person name="Bunk B."/>
            <person name="Jeske O."/>
            <person name="Meyerdierks A."/>
            <person name="Storesund J.E."/>
            <person name="Kallscheuer N."/>
            <person name="Luecker S."/>
            <person name="Lage O.M."/>
            <person name="Pohl T."/>
            <person name="Merkel B.J."/>
            <person name="Hornburger P."/>
            <person name="Mueller R.-W."/>
            <person name="Bruemmer F."/>
            <person name="Labrenz M."/>
            <person name="Spormann A.M."/>
            <person name="Op den Camp H."/>
            <person name="Overmann J."/>
            <person name="Amann R."/>
            <person name="Jetten M.S.M."/>
            <person name="Mascher T."/>
            <person name="Medema M.H."/>
            <person name="Devos D.P."/>
            <person name="Kaster A.-K."/>
            <person name="Ovreas L."/>
            <person name="Rohde M."/>
            <person name="Galperin M.Y."/>
            <person name="Jogler C."/>
        </authorList>
    </citation>
    <scope>NUCLEOTIDE SEQUENCE [LARGE SCALE GENOMIC DNA]</scope>
    <source>
        <strain evidence="2 3">Pan265</strain>
    </source>
</reference>
<name>A0A518BVD5_9BACT</name>
<keyword evidence="1" id="KW-0175">Coiled coil</keyword>
<protein>
    <submittedName>
        <fullName evidence="2">Uncharacterized protein</fullName>
    </submittedName>
</protein>
<proteinExistence type="predicted"/>
<dbReference type="Proteomes" id="UP000320386">
    <property type="component" value="Chromosome"/>
</dbReference>
<sequence precursor="true">MLGVLLCGLIGSAAWADRASVGVEGYGFGLTIERLGASVSPLERELSGSFAGFVHAVDQAEVLLGRGDVEAAVRVCLLAVDDVVAHRRSVLNAMWRGQEDLAEQIAWARRRLAQALDTDVAPDLSGLTHEDQDLLDGIARRIMDEQDTARRARLVAHYRSVRELAEVRLLSLRMTPDQRRVWVNVVSVLERAALVHEQLVMATEMLFARFETTQRRLRDNLELIRTVEGAQQLMEMFDDGSDGPMRGLQDTLRRLQQQADRFTEAAEVAIEGEALELEQRLDDAEALDTDERGRLVDEATDPELLLRMERLREESR</sequence>